<comment type="subcellular location">
    <subcellularLocation>
        <location evidence="1">Endomembrane system</location>
    </subcellularLocation>
</comment>
<evidence type="ECO:0000256" key="1">
    <source>
        <dbReference type="ARBA" id="ARBA00004308"/>
    </source>
</evidence>
<accession>A0ABN9KXY7</accession>
<evidence type="ECO:0000256" key="5">
    <source>
        <dbReference type="SAM" id="Coils"/>
    </source>
</evidence>
<evidence type="ECO:0000313" key="6">
    <source>
        <dbReference type="EMBL" id="CAJ0923482.1"/>
    </source>
</evidence>
<dbReference type="PANTHER" id="PTHR14514:SF7">
    <property type="entry name" value="KASH DOMAIN-CONTAINING PROTEIN"/>
    <property type="match status" value="1"/>
</dbReference>
<evidence type="ECO:0000256" key="3">
    <source>
        <dbReference type="ARBA" id="ARBA00022737"/>
    </source>
</evidence>
<keyword evidence="3" id="KW-0677">Repeat</keyword>
<evidence type="ECO:0000313" key="7">
    <source>
        <dbReference type="Proteomes" id="UP001176940"/>
    </source>
</evidence>
<dbReference type="EMBL" id="CAUEEQ010002725">
    <property type="protein sequence ID" value="CAJ0923482.1"/>
    <property type="molecule type" value="Genomic_DNA"/>
</dbReference>
<reference evidence="6" key="1">
    <citation type="submission" date="2023-07" db="EMBL/GenBank/DDBJ databases">
        <authorList>
            <person name="Stuckert A."/>
        </authorList>
    </citation>
    <scope>NUCLEOTIDE SEQUENCE</scope>
</reference>
<dbReference type="Proteomes" id="UP001176940">
    <property type="component" value="Unassembled WGS sequence"/>
</dbReference>
<keyword evidence="7" id="KW-1185">Reference proteome</keyword>
<comment type="caution">
    <text evidence="6">The sequence shown here is derived from an EMBL/GenBank/DDBJ whole genome shotgun (WGS) entry which is preliminary data.</text>
</comment>
<proteinExistence type="predicted"/>
<keyword evidence="5" id="KW-0175">Coiled coil</keyword>
<dbReference type="PANTHER" id="PTHR14514">
    <property type="entry name" value="PKA ANCHORING PROTEIN"/>
    <property type="match status" value="1"/>
</dbReference>
<evidence type="ECO:0000256" key="4">
    <source>
        <dbReference type="ARBA" id="ARBA00023136"/>
    </source>
</evidence>
<feature type="coiled-coil region" evidence="5">
    <location>
        <begin position="88"/>
        <end position="122"/>
    </location>
</feature>
<gene>
    <name evidence="6" type="ORF">RIMI_LOCUS2016315</name>
</gene>
<name>A0ABN9KXY7_9NEOB</name>
<sequence>MTPNDHYMNGQVMLDNINHIRKTIGEIEAYRPSLPLSESGVQSLYVFRRMVVVLREAEMLQKVIMEQNQLLEPIISEISELEKEHEKAQQVSREDSEIKEKAEAMKKQMERLNQKKEVILLAQRNCLIEHLDRLRQEPHDQDLESMLSPVTDGMNLIHMEVQRKDSYFLPSLAEEMEDSTLIIEAADESTDVSVVEPEREEDVTNVPPSSQECFVRKTFVTSRWRDHDVISGDSRNACLGTEAAACTAERWEDSGGHQKGICTVANRSTRHGKTNGVIQKYNSSRKKISPQMAILTEK</sequence>
<evidence type="ECO:0000256" key="2">
    <source>
        <dbReference type="ARBA" id="ARBA00022553"/>
    </source>
</evidence>
<protein>
    <submittedName>
        <fullName evidence="6">Uncharacterized protein</fullName>
    </submittedName>
</protein>
<organism evidence="6 7">
    <name type="scientific">Ranitomeya imitator</name>
    <name type="common">mimic poison frog</name>
    <dbReference type="NCBI Taxonomy" id="111125"/>
    <lineage>
        <taxon>Eukaryota</taxon>
        <taxon>Metazoa</taxon>
        <taxon>Chordata</taxon>
        <taxon>Craniata</taxon>
        <taxon>Vertebrata</taxon>
        <taxon>Euteleostomi</taxon>
        <taxon>Amphibia</taxon>
        <taxon>Batrachia</taxon>
        <taxon>Anura</taxon>
        <taxon>Neobatrachia</taxon>
        <taxon>Hyloidea</taxon>
        <taxon>Dendrobatidae</taxon>
        <taxon>Dendrobatinae</taxon>
        <taxon>Ranitomeya</taxon>
    </lineage>
</organism>
<keyword evidence="4" id="KW-0472">Membrane</keyword>
<keyword evidence="2" id="KW-0597">Phosphoprotein</keyword>